<evidence type="ECO:0000313" key="4">
    <source>
        <dbReference type="EMBL" id="KAK9863167.1"/>
    </source>
</evidence>
<keyword evidence="2" id="KW-0934">Plastid</keyword>
<keyword evidence="5" id="KW-1185">Reference proteome</keyword>
<dbReference type="InterPro" id="IPR006843">
    <property type="entry name" value="PAP/fibrillin_dom"/>
</dbReference>
<proteinExistence type="predicted"/>
<sequence>MTTQLCSPPSLRSNLLTLRVHKSAPGTRKLIHQTFATGSSPSVAVRDVPSERLKASLLNAVSTTGRGLQVESHKAADISEMVSKLESACPSLNVTQAASRLDGCWNLAYTANSELIVFLGLGRVPGIQVGAIVQEIDSIAGTFVNQVTISSPFASRAVSVSASFQLDTARRLRLRFEQGALAQPTFNTAASLSSILNLGALRSLDQPLQQSASRLNNALESVPGLPLPVFPAETWLLNTYLDEDLRISRGDGGGLFILMRQAGLPYPSRAYTS</sequence>
<dbReference type="Proteomes" id="UP001485043">
    <property type="component" value="Unassembled WGS sequence"/>
</dbReference>
<evidence type="ECO:0000256" key="2">
    <source>
        <dbReference type="ARBA" id="ARBA00022640"/>
    </source>
</evidence>
<evidence type="ECO:0000259" key="3">
    <source>
        <dbReference type="Pfam" id="PF04755"/>
    </source>
</evidence>
<dbReference type="Pfam" id="PF04755">
    <property type="entry name" value="PAP_fibrillin"/>
    <property type="match status" value="1"/>
</dbReference>
<evidence type="ECO:0000313" key="5">
    <source>
        <dbReference type="Proteomes" id="UP001485043"/>
    </source>
</evidence>
<accession>A0AAW1T2G0</accession>
<dbReference type="EMBL" id="JALJOV010000507">
    <property type="protein sequence ID" value="KAK9863167.1"/>
    <property type="molecule type" value="Genomic_DNA"/>
</dbReference>
<dbReference type="PANTHER" id="PTHR31906">
    <property type="entry name" value="PLASTID-LIPID-ASSOCIATED PROTEIN 4, CHLOROPLASTIC-RELATED"/>
    <property type="match status" value="1"/>
</dbReference>
<reference evidence="4 5" key="1">
    <citation type="journal article" date="2024" name="Nat. Commun.">
        <title>Phylogenomics reveals the evolutionary origins of lichenization in chlorophyte algae.</title>
        <authorList>
            <person name="Puginier C."/>
            <person name="Libourel C."/>
            <person name="Otte J."/>
            <person name="Skaloud P."/>
            <person name="Haon M."/>
            <person name="Grisel S."/>
            <person name="Petersen M."/>
            <person name="Berrin J.G."/>
            <person name="Delaux P.M."/>
            <person name="Dal Grande F."/>
            <person name="Keller J."/>
        </authorList>
    </citation>
    <scope>NUCLEOTIDE SEQUENCE [LARGE SCALE GENOMIC DNA]</scope>
    <source>
        <strain evidence="4 5">SAG 2523</strain>
    </source>
</reference>
<comment type="caution">
    <text evidence="4">The sequence shown here is derived from an EMBL/GenBank/DDBJ whole genome shotgun (WGS) entry which is preliminary data.</text>
</comment>
<feature type="domain" description="Plastid lipid-associated protein/fibrillin conserved" evidence="3">
    <location>
        <begin position="52"/>
        <end position="258"/>
    </location>
</feature>
<evidence type="ECO:0000256" key="1">
    <source>
        <dbReference type="ARBA" id="ARBA00004474"/>
    </source>
</evidence>
<protein>
    <recommendedName>
        <fullName evidence="3">Plastid lipid-associated protein/fibrillin conserved domain-containing protein</fullName>
    </recommendedName>
</protein>
<organism evidence="4 5">
    <name type="scientific">Apatococcus fuscideae</name>
    <dbReference type="NCBI Taxonomy" id="2026836"/>
    <lineage>
        <taxon>Eukaryota</taxon>
        <taxon>Viridiplantae</taxon>
        <taxon>Chlorophyta</taxon>
        <taxon>core chlorophytes</taxon>
        <taxon>Trebouxiophyceae</taxon>
        <taxon>Chlorellales</taxon>
        <taxon>Chlorellaceae</taxon>
        <taxon>Apatococcus</taxon>
    </lineage>
</organism>
<name>A0AAW1T2G0_9CHLO</name>
<comment type="subcellular location">
    <subcellularLocation>
        <location evidence="1">Plastid</location>
    </subcellularLocation>
</comment>
<dbReference type="GO" id="GO:0009536">
    <property type="term" value="C:plastid"/>
    <property type="evidence" value="ECO:0007669"/>
    <property type="project" value="UniProtKB-SubCell"/>
</dbReference>
<dbReference type="AlphaFoldDB" id="A0AAW1T2G0"/>
<dbReference type="InterPro" id="IPR039633">
    <property type="entry name" value="PAP"/>
</dbReference>
<gene>
    <name evidence="4" type="ORF">WJX84_003929</name>
</gene>